<dbReference type="Gene3D" id="2.30.30.40">
    <property type="entry name" value="SH3 Domains"/>
    <property type="match status" value="1"/>
</dbReference>
<evidence type="ECO:0000256" key="4">
    <source>
        <dbReference type="ARBA" id="ARBA00022553"/>
    </source>
</evidence>
<dbReference type="PROSITE" id="PS51651">
    <property type="entry name" value="DOCKER"/>
    <property type="match status" value="1"/>
</dbReference>
<dbReference type="Gene3D" id="1.20.58.740">
    <property type="match status" value="1"/>
</dbReference>
<evidence type="ECO:0000313" key="13">
    <source>
        <dbReference type="Proteomes" id="UP001627154"/>
    </source>
</evidence>
<feature type="domain" description="C2 DOCK-type" evidence="10">
    <location>
        <begin position="423"/>
        <end position="605"/>
    </location>
</feature>
<keyword evidence="5" id="KW-0344">Guanine-nucleotide releasing factor</keyword>
<accession>A0ABD2VTB9</accession>
<dbReference type="InterPro" id="IPR042455">
    <property type="entry name" value="DOCK_N_sub1"/>
</dbReference>
<comment type="caution">
    <text evidence="12">The sequence shown here is derived from an EMBL/GenBank/DDBJ whole genome shotgun (WGS) entry which is preliminary data.</text>
</comment>
<reference evidence="12 13" key="1">
    <citation type="journal article" date="2024" name="bioRxiv">
        <title>A reference genome for Trichogramma kaykai: A tiny desert-dwelling parasitoid wasp with competing sex-ratio distorters.</title>
        <authorList>
            <person name="Culotta J."/>
            <person name="Lindsey A.R."/>
        </authorList>
    </citation>
    <scope>NUCLEOTIDE SEQUENCE [LARGE SCALE GENOMIC DNA]</scope>
    <source>
        <strain evidence="12 13">KSX58</strain>
    </source>
</reference>
<keyword evidence="13" id="KW-1185">Reference proteome</keyword>
<proteinExistence type="inferred from homology"/>
<dbReference type="InterPro" id="IPR027357">
    <property type="entry name" value="DOCKER_dom"/>
</dbReference>
<feature type="compositionally biased region" description="Basic and acidic residues" evidence="8">
    <location>
        <begin position="1833"/>
        <end position="1853"/>
    </location>
</feature>
<sequence>MMTMTWKKLKEYQMGVAIYNFTQEGEFRLLLSVGDAVIIKRECQEWYYGCKKHEKKYGIFPKSYVCIIQKNPSLEPFMSEITNVLREWGIYWKNLYVQRSENFTVMRELILEVAEYRVKILSGTLTVDELKDMKRLATSKIDSGNQLLGLDMVVRDEHGNILNPEQTSTVQLYYQHETATERIRKAAIETKKKPTKPQAPVYSYIFFVNIRNFVCKMIEDVELLLTLYDTKENRAITENYVFSWSKQGLMTDIDQLHNLKVLFTDLGSRDLSREKVYLVCYAVRVGSMEVKEIDQRRSGSSQNQKNKDQENMRRPFGVAAMDVTVFINGKLEGDPEVEHYIPFLHCEKESLDATLKRFFTQKEVSLQKNSIGNHVGEGLWCSLKLLRGDIKQVRDENPHLVLGNVSVARKMGFPEVILPGDVRNDLYLTLVSGEFSRGSKSTDKNVEVTVKVCNEEGVAIPGVISLGGGGKKINEYRSVIYYHEDKPKWYETFKIAVPIEEFKLAHLKFTFKHRSSNEAKDRLEKPFAMSYVKLMQSNGTTLQDKEHELLVYKIDNKKYDENDTNYLKLPSTKDEMNAMNLEKKPSLGFISLSSKDNFLINTNVCSTKLTQNVKLLGLLNWCGSNTDLKESLLALMKVDGEEVVKFLQDVLDALFNILRMYTDSNDYDDIVFECLLYIISLVSDRKYQHFQPVLDLYISESFSATLAYKKLIAVLKKRIDNASECSPADKDILLKTMKNLQYCMRFIVESRLLFIALHEDDEEFSQSLTDLLRSIVELMKYKADAVLLVQGACLKYLPSTIPYLLKVYSGKQLSMILIDLLVTLPVGRLTKQKMMTVNDIVHSQLFLTVECRQILLPRITILVRDLLETKEEGLSGTPGKSVAKVARLLGENKHRLNQHRGYSEEVELCVKILSDVLDLTFRKDIGSTVSDIKEIMLTTLRTIIQTSVNMDKENPLVGNLVSVMLSIFRQMNQQHYEIYIQHFGTQYDLLDFLMEVLMVFKDLVSRNVFPSDWCDMIMLQNSVILKAMRFFAATIRELFNAEFEYQVWSNFFYCAIAFLTQPALQLETFSQTKYKRIIERYKDMRCDTAMEIHKMWINLGGRKKLFVPELVGPILEMALIPDNELRKEAAIPIFFDMMQTEFYSPKNDEGFNTTGRKNKVKANFNDFENEMIAKLDILVEGGKGDKDFRDIWLKEMTPLCENHSILREPGLRFVNIVARLLDHLLQYRDIINTESQEHRMLCTVNLLEFYSEINRNEMYIRYVNKLCELHLECDNFTEAAYTLQLHSQLLTWSDKNLSPLLKSSRYPKCQTHRELKECLYNDIIDYFDKGKMWESAVGICKELAAQYEEETYEYLQLSALLQRMSKYYDSIVKQLRPEPEYFRVAYYGRGHPAFLQNKVFVYRGKEYERLSDFCSRMLNQLPNAEQMTKLSPPSEKVMESNVQYVQICKVDPVMDEKKHRLSGKPVTAEPVLRYHRVNNVQKFRFSRPVPRKDIIAMNGEKEKEPSNEFASLWLERTVLAISHSLPGILRWFPVTYSDTYLVSPLRNAIETMEATNATLRDLIISYRADTSLPLNPLSMKLNGVLDPAVMGGIDNYEKAFLNAEYRDSHLEDAQDLAKLENLIAEQIPLLGVGVKIHKARASVDLAPFHQHLEQCYAAMRTQIEARYGKRTCDLQAEVSTPYVTMRRNVIKGENNRLSETSIGSNDVDKRTKVASPARSQVGALKSLASFNFNNYPISGLPSVAFTRNSSSTRSHILSTTSLHKALGNSNTGTNKKKDTKRRSNRKSEASVTSKAEQPTSQWYTTPEPTIQSQSSPLISASTPSLPSTPVFELRQELTPKRPLRSEAEKERRLSNRWSGQSQTYLRSTSNGLDTQSLGKGNRDSIGTTDSTASEDDPPPPLPLKTREVDYCNLPDDALSSCSFNYCSTSSLASITRSVVYRPKSKMPIPTDSLDGQNIKPPTPPPKPKRNNLPKAAVTVTATPAFASPSDSESSNQDSLAA</sequence>
<dbReference type="InterPro" id="IPR046770">
    <property type="entry name" value="DOCKER_Lobe_B"/>
</dbReference>
<dbReference type="InterPro" id="IPR001452">
    <property type="entry name" value="SH3_domain"/>
</dbReference>
<comment type="subcellular location">
    <subcellularLocation>
        <location evidence="1">Cytoplasm</location>
    </subcellularLocation>
</comment>
<feature type="compositionally biased region" description="Polar residues" evidence="8">
    <location>
        <begin position="1855"/>
        <end position="1891"/>
    </location>
</feature>
<feature type="domain" description="SH3" evidence="9">
    <location>
        <begin position="10"/>
        <end position="70"/>
    </location>
</feature>
<dbReference type="Pfam" id="PF06920">
    <property type="entry name" value="DHR-2_Lobe_A"/>
    <property type="match status" value="1"/>
</dbReference>
<evidence type="ECO:0000313" key="12">
    <source>
        <dbReference type="EMBL" id="KAL3383576.1"/>
    </source>
</evidence>
<dbReference type="Gene3D" id="2.60.40.150">
    <property type="entry name" value="C2 domain"/>
    <property type="match status" value="1"/>
</dbReference>
<dbReference type="InterPro" id="IPR047026">
    <property type="entry name" value="DOCK1_C2"/>
</dbReference>
<organism evidence="12 13">
    <name type="scientific">Trichogramma kaykai</name>
    <dbReference type="NCBI Taxonomy" id="54128"/>
    <lineage>
        <taxon>Eukaryota</taxon>
        <taxon>Metazoa</taxon>
        <taxon>Ecdysozoa</taxon>
        <taxon>Arthropoda</taxon>
        <taxon>Hexapoda</taxon>
        <taxon>Insecta</taxon>
        <taxon>Pterygota</taxon>
        <taxon>Neoptera</taxon>
        <taxon>Endopterygota</taxon>
        <taxon>Hymenoptera</taxon>
        <taxon>Apocrita</taxon>
        <taxon>Proctotrupomorpha</taxon>
        <taxon>Chalcidoidea</taxon>
        <taxon>Trichogrammatidae</taxon>
        <taxon>Trichogramma</taxon>
    </lineage>
</organism>
<dbReference type="InterPro" id="IPR046773">
    <property type="entry name" value="DOCKER_Lobe_C"/>
</dbReference>
<dbReference type="PROSITE" id="PS51650">
    <property type="entry name" value="C2_DOCK"/>
    <property type="match status" value="1"/>
</dbReference>
<dbReference type="InterPro" id="IPR046769">
    <property type="entry name" value="DOCKER_Lobe_A"/>
</dbReference>
<evidence type="ECO:0000256" key="8">
    <source>
        <dbReference type="SAM" id="MobiDB-lite"/>
    </source>
</evidence>
<dbReference type="GO" id="GO:0005085">
    <property type="term" value="F:guanyl-nucleotide exchange factor activity"/>
    <property type="evidence" value="ECO:0007669"/>
    <property type="project" value="UniProtKB-KW"/>
</dbReference>
<dbReference type="CDD" id="cd11697">
    <property type="entry name" value="DHR2_DOCK_A"/>
    <property type="match status" value="1"/>
</dbReference>
<dbReference type="PROSITE" id="PS50002">
    <property type="entry name" value="SH3"/>
    <property type="match status" value="1"/>
</dbReference>
<dbReference type="SMART" id="SM00326">
    <property type="entry name" value="SH3"/>
    <property type="match status" value="1"/>
</dbReference>
<evidence type="ECO:0000256" key="7">
    <source>
        <dbReference type="PROSITE-ProRule" id="PRU00983"/>
    </source>
</evidence>
<evidence type="ECO:0000259" key="10">
    <source>
        <dbReference type="PROSITE" id="PS51650"/>
    </source>
</evidence>
<dbReference type="PANTHER" id="PTHR45653">
    <property type="entry name" value="DEDICATOR OF CYTOKINESIS"/>
    <property type="match status" value="1"/>
</dbReference>
<feature type="compositionally biased region" description="Polar residues" evidence="8">
    <location>
        <begin position="1789"/>
        <end position="1827"/>
    </location>
</feature>
<dbReference type="Pfam" id="PF20422">
    <property type="entry name" value="DHR-2_Lobe_B"/>
    <property type="match status" value="1"/>
</dbReference>
<evidence type="ECO:0008006" key="14">
    <source>
        <dbReference type="Google" id="ProtNLM"/>
    </source>
</evidence>
<evidence type="ECO:0000256" key="5">
    <source>
        <dbReference type="ARBA" id="ARBA00022658"/>
    </source>
</evidence>
<dbReference type="GO" id="GO:0005737">
    <property type="term" value="C:cytoplasm"/>
    <property type="evidence" value="ECO:0007669"/>
    <property type="project" value="UniProtKB-SubCell"/>
</dbReference>
<dbReference type="Pfam" id="PF20421">
    <property type="entry name" value="DHR-2_Lobe_C"/>
    <property type="match status" value="1"/>
</dbReference>
<feature type="compositionally biased region" description="Low complexity" evidence="8">
    <location>
        <begin position="1972"/>
        <end position="2001"/>
    </location>
</feature>
<evidence type="ECO:0000256" key="3">
    <source>
        <dbReference type="ARBA" id="ARBA00022490"/>
    </source>
</evidence>
<evidence type="ECO:0000259" key="9">
    <source>
        <dbReference type="PROSITE" id="PS50002"/>
    </source>
</evidence>
<dbReference type="InterPro" id="IPR032376">
    <property type="entry name" value="DOCK_N"/>
</dbReference>
<feature type="compositionally biased region" description="Polar residues" evidence="8">
    <location>
        <begin position="1758"/>
        <end position="1773"/>
    </location>
</feature>
<evidence type="ECO:0000256" key="1">
    <source>
        <dbReference type="ARBA" id="ARBA00004496"/>
    </source>
</evidence>
<protein>
    <recommendedName>
        <fullName evidence="14">Dedicator of cytokinesis protein 1</fullName>
    </recommendedName>
</protein>
<dbReference type="SUPFAM" id="SSF50044">
    <property type="entry name" value="SH3-domain"/>
    <property type="match status" value="1"/>
</dbReference>
<comment type="similarity">
    <text evidence="7">Belongs to the DOCK family.</text>
</comment>
<dbReference type="EMBL" id="JBJJXI010000189">
    <property type="protein sequence ID" value="KAL3383576.1"/>
    <property type="molecule type" value="Genomic_DNA"/>
</dbReference>
<feature type="domain" description="DOCKER" evidence="11">
    <location>
        <begin position="1250"/>
        <end position="1672"/>
    </location>
</feature>
<dbReference type="FunFam" id="1.20.58.740:FF:000004">
    <property type="entry name" value="Dedicator of cytokinesis protein 1"/>
    <property type="match status" value="1"/>
</dbReference>
<feature type="region of interest" description="Disordered" evidence="8">
    <location>
        <begin position="1945"/>
        <end position="2001"/>
    </location>
</feature>
<dbReference type="InterPro" id="IPR026791">
    <property type="entry name" value="DOCK"/>
</dbReference>
<dbReference type="Pfam" id="PF14429">
    <property type="entry name" value="DOCK-C2"/>
    <property type="match status" value="1"/>
</dbReference>
<dbReference type="Proteomes" id="UP001627154">
    <property type="component" value="Unassembled WGS sequence"/>
</dbReference>
<dbReference type="InterPro" id="IPR043161">
    <property type="entry name" value="DOCK_C_lobe_A"/>
</dbReference>
<keyword evidence="4" id="KW-0597">Phosphoprotein</keyword>
<feature type="region of interest" description="Disordered" evidence="8">
    <location>
        <begin position="1758"/>
        <end position="1907"/>
    </location>
</feature>
<dbReference type="CDD" id="cd08694">
    <property type="entry name" value="C2_Dock-A"/>
    <property type="match status" value="1"/>
</dbReference>
<dbReference type="InterPro" id="IPR027007">
    <property type="entry name" value="C2_DOCK-type_domain"/>
</dbReference>
<dbReference type="InterPro" id="IPR035892">
    <property type="entry name" value="C2_domain_sf"/>
</dbReference>
<name>A0ABD2VTB9_9HYME</name>
<evidence type="ECO:0000259" key="11">
    <source>
        <dbReference type="PROSITE" id="PS51651"/>
    </source>
</evidence>
<keyword evidence="3" id="KW-0963">Cytoplasm</keyword>
<evidence type="ECO:0000256" key="2">
    <source>
        <dbReference type="ARBA" id="ARBA00022443"/>
    </source>
</evidence>
<evidence type="ECO:0000256" key="6">
    <source>
        <dbReference type="PROSITE-ProRule" id="PRU00192"/>
    </source>
</evidence>
<dbReference type="InterPro" id="IPR036028">
    <property type="entry name" value="SH3-like_dom_sf"/>
</dbReference>
<dbReference type="InterPro" id="IPR056372">
    <property type="entry name" value="TPR_DOCK"/>
</dbReference>
<keyword evidence="2 6" id="KW-0728">SH3 domain</keyword>
<gene>
    <name evidence="12" type="ORF">TKK_020561</name>
</gene>
<dbReference type="Pfam" id="PF23554">
    <property type="entry name" value="TPR_DOCK"/>
    <property type="match status" value="1"/>
</dbReference>
<dbReference type="PANTHER" id="PTHR45653:SF10">
    <property type="entry name" value="MYOBLAST CITY, ISOFORM B"/>
    <property type="match status" value="1"/>
</dbReference>
<dbReference type="Pfam" id="PF16172">
    <property type="entry name" value="DOCK_N"/>
    <property type="match status" value="1"/>
</dbReference>
<dbReference type="CDD" id="cd11872">
    <property type="entry name" value="SH3_DOCK_AB"/>
    <property type="match status" value="1"/>
</dbReference>
<dbReference type="Gene3D" id="1.20.1270.350">
    <property type="entry name" value="Dedicator of cytokinesis N-terminal subdomain"/>
    <property type="match status" value="1"/>
</dbReference>
<dbReference type="Gene3D" id="1.25.40.410">
    <property type="match status" value="1"/>
</dbReference>
<dbReference type="InterPro" id="IPR043162">
    <property type="entry name" value="DOCK_C_lobe_C"/>
</dbReference>
<feature type="region of interest" description="Disordered" evidence="8">
    <location>
        <begin position="294"/>
        <end position="313"/>
    </location>
</feature>